<dbReference type="AlphaFoldDB" id="A0A402BEC8"/>
<feature type="transmembrane region" description="Helical" evidence="7">
    <location>
        <begin position="136"/>
        <end position="157"/>
    </location>
</feature>
<gene>
    <name evidence="9" type="ORF">KDA_51630</name>
</gene>
<dbReference type="SUPFAM" id="SSF161098">
    <property type="entry name" value="MetI-like"/>
    <property type="match status" value="1"/>
</dbReference>
<keyword evidence="10" id="KW-1185">Reference proteome</keyword>
<evidence type="ECO:0000256" key="6">
    <source>
        <dbReference type="ARBA" id="ARBA00023136"/>
    </source>
</evidence>
<evidence type="ECO:0000256" key="3">
    <source>
        <dbReference type="ARBA" id="ARBA00022475"/>
    </source>
</evidence>
<feature type="transmembrane region" description="Helical" evidence="7">
    <location>
        <begin position="186"/>
        <end position="209"/>
    </location>
</feature>
<dbReference type="EMBL" id="BIFT01000002">
    <property type="protein sequence ID" value="GCE29679.1"/>
    <property type="molecule type" value="Genomic_DNA"/>
</dbReference>
<dbReference type="PANTHER" id="PTHR43227:SF11">
    <property type="entry name" value="BLL4140 PROTEIN"/>
    <property type="match status" value="1"/>
</dbReference>
<dbReference type="GO" id="GO:0005886">
    <property type="term" value="C:plasma membrane"/>
    <property type="evidence" value="ECO:0007669"/>
    <property type="project" value="UniProtKB-SubCell"/>
</dbReference>
<dbReference type="GO" id="GO:0055085">
    <property type="term" value="P:transmembrane transport"/>
    <property type="evidence" value="ECO:0007669"/>
    <property type="project" value="InterPro"/>
</dbReference>
<keyword evidence="5 7" id="KW-1133">Transmembrane helix</keyword>
<protein>
    <submittedName>
        <fullName evidence="9">ABC transporter permease</fullName>
    </submittedName>
</protein>
<evidence type="ECO:0000313" key="9">
    <source>
        <dbReference type="EMBL" id="GCE29679.1"/>
    </source>
</evidence>
<dbReference type="InterPro" id="IPR000515">
    <property type="entry name" value="MetI-like"/>
</dbReference>
<evidence type="ECO:0000256" key="1">
    <source>
        <dbReference type="ARBA" id="ARBA00004651"/>
    </source>
</evidence>
<feature type="domain" description="ABC transmembrane type-1" evidence="8">
    <location>
        <begin position="98"/>
        <end position="320"/>
    </location>
</feature>
<sequence length="336" mass="37516">MLVMYVQTRPMNSHVPRQPYHKEKTKKETVWQKMVRHRGSYLYVAPMFILYLVFSVYPLFASIGFTLYQWNGIGDPSAFVGLDNFKRVIGDSIFWGSFLHSGIYTVILVPIQLTLALLLALVLNNPKLRGSTFYRTIYFLPVVTSPAVIGVIVQLVLANFGPNVNDLLIKAHLFSTPVDWLGDPTIAMGTIIIVGIWQSFGYNLVFFLAGLQTIPAELYEAARIDGANTLVRLFSITLPMLRAVGIMIVFLAIYGSMQVFDIVQTITRGGPYFGTEVVNTYIYHQAFGDAGGQSVQPNVGFASAASLFYGLILLVFSLGQAYVFVQMRRQRAALRL</sequence>
<feature type="transmembrane region" description="Helical" evidence="7">
    <location>
        <begin position="41"/>
        <end position="60"/>
    </location>
</feature>
<keyword evidence="2 7" id="KW-0813">Transport</keyword>
<comment type="similarity">
    <text evidence="7">Belongs to the binding-protein-dependent transport system permease family.</text>
</comment>
<proteinExistence type="inferred from homology"/>
<dbReference type="CDD" id="cd06261">
    <property type="entry name" value="TM_PBP2"/>
    <property type="match status" value="1"/>
</dbReference>
<accession>A0A402BEC8</accession>
<evidence type="ECO:0000256" key="5">
    <source>
        <dbReference type="ARBA" id="ARBA00022989"/>
    </source>
</evidence>
<keyword evidence="3" id="KW-1003">Cell membrane</keyword>
<dbReference type="InterPro" id="IPR035906">
    <property type="entry name" value="MetI-like_sf"/>
</dbReference>
<comment type="subcellular location">
    <subcellularLocation>
        <location evidence="1 7">Cell membrane</location>
        <topology evidence="1 7">Multi-pass membrane protein</topology>
    </subcellularLocation>
</comment>
<dbReference type="InterPro" id="IPR050809">
    <property type="entry name" value="UgpAE/MalFG_permease"/>
</dbReference>
<evidence type="ECO:0000256" key="7">
    <source>
        <dbReference type="RuleBase" id="RU363032"/>
    </source>
</evidence>
<keyword evidence="4 7" id="KW-0812">Transmembrane</keyword>
<evidence type="ECO:0000259" key="8">
    <source>
        <dbReference type="PROSITE" id="PS50928"/>
    </source>
</evidence>
<evidence type="ECO:0000256" key="4">
    <source>
        <dbReference type="ARBA" id="ARBA00022692"/>
    </source>
</evidence>
<feature type="transmembrane region" description="Helical" evidence="7">
    <location>
        <begin position="307"/>
        <end position="325"/>
    </location>
</feature>
<comment type="caution">
    <text evidence="9">The sequence shown here is derived from an EMBL/GenBank/DDBJ whole genome shotgun (WGS) entry which is preliminary data.</text>
</comment>
<feature type="transmembrane region" description="Helical" evidence="7">
    <location>
        <begin position="102"/>
        <end position="124"/>
    </location>
</feature>
<evidence type="ECO:0000313" key="10">
    <source>
        <dbReference type="Proteomes" id="UP000287171"/>
    </source>
</evidence>
<dbReference type="PROSITE" id="PS50928">
    <property type="entry name" value="ABC_TM1"/>
    <property type="match status" value="1"/>
</dbReference>
<dbReference type="Proteomes" id="UP000287171">
    <property type="component" value="Unassembled WGS sequence"/>
</dbReference>
<evidence type="ECO:0000256" key="2">
    <source>
        <dbReference type="ARBA" id="ARBA00022448"/>
    </source>
</evidence>
<name>A0A402BEC8_9CHLR</name>
<organism evidence="9 10">
    <name type="scientific">Dictyobacter alpinus</name>
    <dbReference type="NCBI Taxonomy" id="2014873"/>
    <lineage>
        <taxon>Bacteria</taxon>
        <taxon>Bacillati</taxon>
        <taxon>Chloroflexota</taxon>
        <taxon>Ktedonobacteria</taxon>
        <taxon>Ktedonobacterales</taxon>
        <taxon>Dictyobacteraceae</taxon>
        <taxon>Dictyobacter</taxon>
    </lineage>
</organism>
<dbReference type="Pfam" id="PF00528">
    <property type="entry name" value="BPD_transp_1"/>
    <property type="match status" value="1"/>
</dbReference>
<keyword evidence="6 7" id="KW-0472">Membrane</keyword>
<dbReference type="PANTHER" id="PTHR43227">
    <property type="entry name" value="BLL4140 PROTEIN"/>
    <property type="match status" value="1"/>
</dbReference>
<feature type="transmembrane region" description="Helical" evidence="7">
    <location>
        <begin position="230"/>
        <end position="254"/>
    </location>
</feature>
<dbReference type="Gene3D" id="1.10.3720.10">
    <property type="entry name" value="MetI-like"/>
    <property type="match status" value="1"/>
</dbReference>
<reference evidence="10" key="1">
    <citation type="submission" date="2018-12" db="EMBL/GenBank/DDBJ databases">
        <title>Tengunoibacter tsumagoiensis gen. nov., sp. nov., Dictyobacter kobayashii sp. nov., D. alpinus sp. nov., and D. joshuensis sp. nov. and description of Dictyobacteraceae fam. nov. within the order Ktedonobacterales isolated from Tengu-no-mugimeshi.</title>
        <authorList>
            <person name="Wang C.M."/>
            <person name="Zheng Y."/>
            <person name="Sakai Y."/>
            <person name="Toyoda A."/>
            <person name="Minakuchi Y."/>
            <person name="Abe K."/>
            <person name="Yokota A."/>
            <person name="Yabe S."/>
        </authorList>
    </citation>
    <scope>NUCLEOTIDE SEQUENCE [LARGE SCALE GENOMIC DNA]</scope>
    <source>
        <strain evidence="10">Uno16</strain>
    </source>
</reference>